<keyword evidence="1" id="KW-0812">Transmembrane</keyword>
<reference evidence="2" key="1">
    <citation type="submission" date="2021-01" db="EMBL/GenBank/DDBJ databases">
        <authorList>
            <person name="Corre E."/>
            <person name="Pelletier E."/>
            <person name="Niang G."/>
            <person name="Scheremetjew M."/>
            <person name="Finn R."/>
            <person name="Kale V."/>
            <person name="Holt S."/>
            <person name="Cochrane G."/>
            <person name="Meng A."/>
            <person name="Brown T."/>
            <person name="Cohen L."/>
        </authorList>
    </citation>
    <scope>NUCLEOTIDE SEQUENCE</scope>
</reference>
<accession>A0A7S1B0N8</accession>
<name>A0A7S1B0N8_NOCSC</name>
<feature type="transmembrane region" description="Helical" evidence="1">
    <location>
        <begin position="35"/>
        <end position="60"/>
    </location>
</feature>
<proteinExistence type="predicted"/>
<gene>
    <name evidence="2" type="ORF">NSCI0253_LOCUS45796</name>
</gene>
<protein>
    <submittedName>
        <fullName evidence="2">Uncharacterized protein</fullName>
    </submittedName>
</protein>
<evidence type="ECO:0000256" key="1">
    <source>
        <dbReference type="SAM" id="Phobius"/>
    </source>
</evidence>
<dbReference type="EMBL" id="HBFQ01064554">
    <property type="protein sequence ID" value="CAD8871439.1"/>
    <property type="molecule type" value="Transcribed_RNA"/>
</dbReference>
<organism evidence="2">
    <name type="scientific">Noctiluca scintillans</name>
    <name type="common">Sea sparkle</name>
    <name type="synonym">Red tide dinoflagellate</name>
    <dbReference type="NCBI Taxonomy" id="2966"/>
    <lineage>
        <taxon>Eukaryota</taxon>
        <taxon>Sar</taxon>
        <taxon>Alveolata</taxon>
        <taxon>Dinophyceae</taxon>
        <taxon>Noctilucales</taxon>
        <taxon>Noctilucaceae</taxon>
        <taxon>Noctiluca</taxon>
    </lineage>
</organism>
<sequence>MASVFQARSDSSQSMCIELHMRRFSLSDIPMHRVIWAWMVGALRATIALSLLINGGLWMISTTEISDLVLNAVALTYIMDIDELLFQTTVPLEVRVIMLNMEPLSLNVLRPKCVPAWIPLRAVSSYFVVFAVLMVLGNGYLQPHGLIVHEVMDLICPGR</sequence>
<keyword evidence="1" id="KW-1133">Transmembrane helix</keyword>
<dbReference type="AlphaFoldDB" id="A0A7S1B0N8"/>
<keyword evidence="1" id="KW-0472">Membrane</keyword>
<evidence type="ECO:0000313" key="2">
    <source>
        <dbReference type="EMBL" id="CAD8871439.1"/>
    </source>
</evidence>